<reference evidence="1 2" key="1">
    <citation type="submission" date="2020-08" db="EMBL/GenBank/DDBJ databases">
        <title>Genomic Encyclopedia of Type Strains, Phase IV (KMG-V): Genome sequencing to study the core and pangenomes of soil and plant-associated prokaryotes.</title>
        <authorList>
            <person name="Whitman W."/>
        </authorList>
    </citation>
    <scope>NUCLEOTIDE SEQUENCE [LARGE SCALE GENOMIC DNA]</scope>
    <source>
        <strain evidence="1 2">SEMIA 4074</strain>
    </source>
</reference>
<dbReference type="EMBL" id="JACIFV010000023">
    <property type="protein sequence ID" value="MBB4194865.1"/>
    <property type="molecule type" value="Genomic_DNA"/>
</dbReference>
<comment type="caution">
    <text evidence="1">The sequence shown here is derived from an EMBL/GenBank/DDBJ whole genome shotgun (WGS) entry which is preliminary data.</text>
</comment>
<proteinExistence type="predicted"/>
<evidence type="ECO:0000313" key="2">
    <source>
        <dbReference type="Proteomes" id="UP000524492"/>
    </source>
</evidence>
<sequence>MSIEGHSTAPGANVIAEHHCCVAGCAKWGGLGFAPSKTVETHWWCAHHYPFWNRIKDISSGSDR</sequence>
<name>A0A7W6VRS1_9HYPH</name>
<gene>
    <name evidence="1" type="ORF">GGD53_005048</name>
</gene>
<keyword evidence="2" id="KW-1185">Reference proteome</keyword>
<accession>A0A7W6VRS1</accession>
<dbReference type="Proteomes" id="UP000524492">
    <property type="component" value="Unassembled WGS sequence"/>
</dbReference>
<organism evidence="1 2">
    <name type="scientific">Rhizobium aethiopicum</name>
    <dbReference type="NCBI Taxonomy" id="1138170"/>
    <lineage>
        <taxon>Bacteria</taxon>
        <taxon>Pseudomonadati</taxon>
        <taxon>Pseudomonadota</taxon>
        <taxon>Alphaproteobacteria</taxon>
        <taxon>Hyphomicrobiales</taxon>
        <taxon>Rhizobiaceae</taxon>
        <taxon>Rhizobium/Agrobacterium group</taxon>
        <taxon>Rhizobium</taxon>
    </lineage>
</organism>
<evidence type="ECO:0000313" key="1">
    <source>
        <dbReference type="EMBL" id="MBB4194865.1"/>
    </source>
</evidence>
<protein>
    <submittedName>
        <fullName evidence="1">Uncharacterized protein</fullName>
    </submittedName>
</protein>
<dbReference type="AlphaFoldDB" id="A0A7W6VRS1"/>